<feature type="region of interest" description="Disordered" evidence="4">
    <location>
        <begin position="103"/>
        <end position="129"/>
    </location>
</feature>
<dbReference type="InterPro" id="IPR036271">
    <property type="entry name" value="Tet_transcr_reg_TetR-rel_C_sf"/>
</dbReference>
<dbReference type="GO" id="GO:0003677">
    <property type="term" value="F:DNA binding"/>
    <property type="evidence" value="ECO:0007669"/>
    <property type="project" value="InterPro"/>
</dbReference>
<comment type="caution">
    <text evidence="6">The sequence shown here is derived from an EMBL/GenBank/DDBJ whole genome shotgun (WGS) entry which is preliminary data.</text>
</comment>
<sequence length="129" mass="14493">MHRSDGAEHGDRLRQRRELIERECEAFLRYHWQMATALGEAPEDMDIKMASHLFRSYIVGLLDIWLFNPALFDLGAEAARLTENYLDMARALKRPAAIGAGQRTLLPGTAPASGRRQEHAPGVRADVLP</sequence>
<gene>
    <name evidence="6" type="ORF">C5O18_06320</name>
</gene>
<evidence type="ECO:0000256" key="1">
    <source>
        <dbReference type="ARBA" id="ARBA00022491"/>
    </source>
</evidence>
<evidence type="ECO:0000259" key="5">
    <source>
        <dbReference type="Pfam" id="PF08361"/>
    </source>
</evidence>
<accession>A0A2P6AS52</accession>
<evidence type="ECO:0000313" key="6">
    <source>
        <dbReference type="EMBL" id="PQA41142.1"/>
    </source>
</evidence>
<dbReference type="AlphaFoldDB" id="A0A2P6AS52"/>
<evidence type="ECO:0000313" key="7">
    <source>
        <dbReference type="Proteomes" id="UP000243900"/>
    </source>
</evidence>
<keyword evidence="1" id="KW-0678">Repressor</keyword>
<reference evidence="7" key="1">
    <citation type="submission" date="2018-02" db="EMBL/GenBank/DDBJ databases">
        <title>Genome sequencing of Solimonas sp. HR-BB.</title>
        <authorList>
            <person name="Lee Y."/>
            <person name="Jeon C.O."/>
        </authorList>
    </citation>
    <scope>NUCLEOTIDE SEQUENCE [LARGE SCALE GENOMIC DNA]</scope>
    <source>
        <strain evidence="7">HR-E</strain>
    </source>
</reference>
<dbReference type="InterPro" id="IPR013572">
    <property type="entry name" value="Tscrpt_reg_MAATS_C"/>
</dbReference>
<keyword evidence="2" id="KW-0805">Transcription regulation</keyword>
<dbReference type="OrthoDB" id="5816932at2"/>
<name>A0A2P6AS52_9GAMM</name>
<dbReference type="Proteomes" id="UP000243900">
    <property type="component" value="Unassembled WGS sequence"/>
</dbReference>
<feature type="domain" description="Transcription regulator MAATS C-terminal" evidence="5">
    <location>
        <begin position="22"/>
        <end position="89"/>
    </location>
</feature>
<dbReference type="EMBL" id="PTQZ01000134">
    <property type="protein sequence ID" value="PQA41142.1"/>
    <property type="molecule type" value="Genomic_DNA"/>
</dbReference>
<evidence type="ECO:0000256" key="4">
    <source>
        <dbReference type="SAM" id="MobiDB-lite"/>
    </source>
</evidence>
<keyword evidence="3" id="KW-0804">Transcription</keyword>
<keyword evidence="7" id="KW-1185">Reference proteome</keyword>
<evidence type="ECO:0000256" key="3">
    <source>
        <dbReference type="ARBA" id="ARBA00023163"/>
    </source>
</evidence>
<evidence type="ECO:0000256" key="2">
    <source>
        <dbReference type="ARBA" id="ARBA00023015"/>
    </source>
</evidence>
<dbReference type="Gene3D" id="1.10.357.10">
    <property type="entry name" value="Tetracycline Repressor, domain 2"/>
    <property type="match status" value="1"/>
</dbReference>
<dbReference type="Pfam" id="PF08361">
    <property type="entry name" value="TetR_C_2"/>
    <property type="match status" value="1"/>
</dbReference>
<organism evidence="6 7">
    <name type="scientific">Amnimonas aquatica</name>
    <dbReference type="NCBI Taxonomy" id="2094561"/>
    <lineage>
        <taxon>Bacteria</taxon>
        <taxon>Pseudomonadati</taxon>
        <taxon>Pseudomonadota</taxon>
        <taxon>Gammaproteobacteria</taxon>
        <taxon>Moraxellales</taxon>
        <taxon>Moraxellaceae</taxon>
        <taxon>Amnimonas</taxon>
    </lineage>
</organism>
<protein>
    <recommendedName>
        <fullName evidence="5">Transcription regulator MAATS C-terminal domain-containing protein</fullName>
    </recommendedName>
</protein>
<proteinExistence type="predicted"/>
<dbReference type="SUPFAM" id="SSF48498">
    <property type="entry name" value="Tetracyclin repressor-like, C-terminal domain"/>
    <property type="match status" value="1"/>
</dbReference>